<evidence type="ECO:0000259" key="2">
    <source>
        <dbReference type="Pfam" id="PF18945"/>
    </source>
</evidence>
<dbReference type="InterPro" id="IPR044032">
    <property type="entry name" value="TssC1_C"/>
</dbReference>
<proteinExistence type="predicted"/>
<evidence type="ECO:0000259" key="1">
    <source>
        <dbReference type="Pfam" id="PF05943"/>
    </source>
</evidence>
<gene>
    <name evidence="3" type="primary">tssC</name>
    <name evidence="3" type="ORF">HZA61_00110</name>
</gene>
<dbReference type="AlphaFoldDB" id="A0A933SA20"/>
<protein>
    <submittedName>
        <fullName evidence="3">Type VI secretion system contractile sheath large subunit</fullName>
    </submittedName>
</protein>
<dbReference type="NCBIfam" id="TIGR03355">
    <property type="entry name" value="VI_chp_2"/>
    <property type="match status" value="1"/>
</dbReference>
<dbReference type="InterPro" id="IPR044031">
    <property type="entry name" value="TssC1_N"/>
</dbReference>
<accession>A0A933SA20</accession>
<dbReference type="InterPro" id="IPR010269">
    <property type="entry name" value="T6SS_TssC-like"/>
</dbReference>
<dbReference type="Proteomes" id="UP000696931">
    <property type="component" value="Unassembled WGS sequence"/>
</dbReference>
<organism evidence="3 4">
    <name type="scientific">Eiseniibacteriota bacterium</name>
    <dbReference type="NCBI Taxonomy" id="2212470"/>
    <lineage>
        <taxon>Bacteria</taxon>
        <taxon>Candidatus Eiseniibacteriota</taxon>
    </lineage>
</organism>
<reference evidence="3" key="1">
    <citation type="submission" date="2020-07" db="EMBL/GenBank/DDBJ databases">
        <title>Huge and variable diversity of episymbiotic CPR bacteria and DPANN archaea in groundwater ecosystems.</title>
        <authorList>
            <person name="He C.Y."/>
            <person name="Keren R."/>
            <person name="Whittaker M."/>
            <person name="Farag I.F."/>
            <person name="Doudna J."/>
            <person name="Cate J.H.D."/>
            <person name="Banfield J.F."/>
        </authorList>
    </citation>
    <scope>NUCLEOTIDE SEQUENCE</scope>
    <source>
        <strain evidence="3">NC_groundwater_1813_Pr3_B-0.1um_71_17</strain>
    </source>
</reference>
<dbReference type="PANTHER" id="PTHR35565">
    <property type="entry name" value="CYTOPLASMIC PROTEIN-RELATED"/>
    <property type="match status" value="1"/>
</dbReference>
<evidence type="ECO:0000313" key="3">
    <source>
        <dbReference type="EMBL" id="MBI5167865.1"/>
    </source>
</evidence>
<dbReference type="EMBL" id="JACRIW010000001">
    <property type="protein sequence ID" value="MBI5167865.1"/>
    <property type="molecule type" value="Genomic_DNA"/>
</dbReference>
<dbReference type="Pfam" id="PF05943">
    <property type="entry name" value="VipB"/>
    <property type="match status" value="1"/>
</dbReference>
<feature type="domain" description="TssC1 C-terminal" evidence="2">
    <location>
        <begin position="381"/>
        <end position="492"/>
    </location>
</feature>
<comment type="caution">
    <text evidence="3">The sequence shown here is derived from an EMBL/GenBank/DDBJ whole genome shotgun (WGS) entry which is preliminary data.</text>
</comment>
<evidence type="ECO:0000313" key="4">
    <source>
        <dbReference type="Proteomes" id="UP000696931"/>
    </source>
</evidence>
<name>A0A933SA20_UNCEI</name>
<dbReference type="Pfam" id="PF18945">
    <property type="entry name" value="VipB_2"/>
    <property type="match status" value="1"/>
</dbReference>
<sequence length="497" mass="54997">MADEMEGQQQEAQAPAAAEASFDLLDELAGSMSVKPGEEGHEVANTGLRELMRQLLGRPGVKVNAALLTELVAEMDKKISAQVDEVLHHPEVQKLESAWRSLFFLIDRTNFKENIKIEFVNASKDDLLADFEDEPEITRTGMYKHVYDSGYGVFGGEPVGAIVGNYEFSASPQDVKLLSYCASVAAMAHAPFLTGTSPKMFGVNSYEELATIKDVRSTFEGPQYARWRSFRDSEDARYVGMTCPRYLLRLPYGAETVPVKEFAYEETVSGSHDQYLWGNTAFAMASRLTDAFAKYRWCANIIGPQGGGAVEELPVHVFKSGGADTMKIPTEVQIGDALDLSLSDLGFMSLSWRKGSDNAAFFAANSAQKPQYFGTSAKGKQAEANFKLATRLPYIFVISRLAHYIKVIQREAIGKNMSVDKLTRELTDWINQYVTVMDNPSDETLATKPLKKAEIAVEEVPGEVGWYRVSLKVMPHMKYEGADFTLSLVGKLDKKAS</sequence>
<feature type="domain" description="TssC1 N-terminal" evidence="1">
    <location>
        <begin position="70"/>
        <end position="368"/>
    </location>
</feature>
<dbReference type="PANTHER" id="PTHR35565:SF1">
    <property type="entry name" value="TYPE VI SECRETION SYSTEM CONTRACTILE SHEATH LARGE SUBUNIT"/>
    <property type="match status" value="1"/>
</dbReference>